<keyword evidence="2" id="KW-1185">Reference proteome</keyword>
<proteinExistence type="predicted"/>
<evidence type="ECO:0000313" key="1">
    <source>
        <dbReference type="EMBL" id="MFC0252487.1"/>
    </source>
</evidence>
<organism evidence="1 2">
    <name type="scientific">Massilia consociata</name>
    <dbReference type="NCBI Taxonomy" id="760117"/>
    <lineage>
        <taxon>Bacteria</taxon>
        <taxon>Pseudomonadati</taxon>
        <taxon>Pseudomonadota</taxon>
        <taxon>Betaproteobacteria</taxon>
        <taxon>Burkholderiales</taxon>
        <taxon>Oxalobacteraceae</taxon>
        <taxon>Telluria group</taxon>
        <taxon>Massilia</taxon>
    </lineage>
</organism>
<dbReference type="InterPro" id="IPR034660">
    <property type="entry name" value="DinB/YfiT-like"/>
</dbReference>
<accession>A0ABV6FG28</accession>
<comment type="caution">
    <text evidence="1">The sequence shown here is derived from an EMBL/GenBank/DDBJ whole genome shotgun (WGS) entry which is preliminary data.</text>
</comment>
<dbReference type="RefSeq" id="WP_379679250.1">
    <property type="nucleotide sequence ID" value="NZ_JBHLWP010000011.1"/>
</dbReference>
<name>A0ABV6FG28_9BURK</name>
<evidence type="ECO:0000313" key="2">
    <source>
        <dbReference type="Proteomes" id="UP001589773"/>
    </source>
</evidence>
<dbReference type="PANTHER" id="PTHR36922:SF1">
    <property type="entry name" value="DUF1993 DOMAIN-CONTAINING PROTEIN"/>
    <property type="match status" value="1"/>
</dbReference>
<dbReference type="Pfam" id="PF09351">
    <property type="entry name" value="DUF1993"/>
    <property type="match status" value="1"/>
</dbReference>
<sequence>MSLSMYSASVPVFRHMLRSLGAVLEKAEAHALACKFAPDALLQARLFPDMFPLVKQVQIATDFAKGASARLAGVEVPRYDDIEQGFPELQQRITRTLGYLESLPQQGFDAAADRALTHGTGERARHFARGDDYLLNFVMPNFYFHVTSAYAILRHNGVPIGKRDFLGL</sequence>
<dbReference type="Gene3D" id="1.20.120.450">
    <property type="entry name" value="dinb family like domain"/>
    <property type="match status" value="1"/>
</dbReference>
<protein>
    <submittedName>
        <fullName evidence="1">DUF1993 family protein</fullName>
    </submittedName>
</protein>
<dbReference type="EMBL" id="JBHLWP010000011">
    <property type="protein sequence ID" value="MFC0252487.1"/>
    <property type="molecule type" value="Genomic_DNA"/>
</dbReference>
<dbReference type="PANTHER" id="PTHR36922">
    <property type="entry name" value="BLL2446 PROTEIN"/>
    <property type="match status" value="1"/>
</dbReference>
<dbReference type="InterPro" id="IPR018531">
    <property type="entry name" value="DUF1993"/>
</dbReference>
<reference evidence="1 2" key="1">
    <citation type="submission" date="2024-09" db="EMBL/GenBank/DDBJ databases">
        <authorList>
            <person name="Sun Q."/>
            <person name="Mori K."/>
        </authorList>
    </citation>
    <scope>NUCLEOTIDE SEQUENCE [LARGE SCALE GENOMIC DNA]</scope>
    <source>
        <strain evidence="1 2">CCM 7792</strain>
    </source>
</reference>
<dbReference type="Proteomes" id="UP001589773">
    <property type="component" value="Unassembled WGS sequence"/>
</dbReference>
<gene>
    <name evidence="1" type="ORF">ACFFJK_11365</name>
</gene>
<dbReference type="SUPFAM" id="SSF109854">
    <property type="entry name" value="DinB/YfiT-like putative metalloenzymes"/>
    <property type="match status" value="1"/>
</dbReference>